<dbReference type="AlphaFoldDB" id="A0A177D6H8"/>
<feature type="transmembrane region" description="Helical" evidence="1">
    <location>
        <begin position="48"/>
        <end position="66"/>
    </location>
</feature>
<organism evidence="2 3">
    <name type="scientific">Alternaria alternata</name>
    <name type="common">Alternaria rot fungus</name>
    <name type="synonym">Torula alternata</name>
    <dbReference type="NCBI Taxonomy" id="5599"/>
    <lineage>
        <taxon>Eukaryota</taxon>
        <taxon>Fungi</taxon>
        <taxon>Dikarya</taxon>
        <taxon>Ascomycota</taxon>
        <taxon>Pezizomycotina</taxon>
        <taxon>Dothideomycetes</taxon>
        <taxon>Pleosporomycetidae</taxon>
        <taxon>Pleosporales</taxon>
        <taxon>Pleosporineae</taxon>
        <taxon>Pleosporaceae</taxon>
        <taxon>Alternaria</taxon>
        <taxon>Alternaria sect. Alternaria</taxon>
        <taxon>Alternaria alternata complex</taxon>
    </lineage>
</organism>
<keyword evidence="3" id="KW-1185">Reference proteome</keyword>
<name>A0A177D6H8_ALTAL</name>
<sequence>MSRSSGYYTPGIVLIWATFSNADGIYRDVDSDCSTRPDAGISGVGVRVSIWAQIGMSILISIIGFFHE</sequence>
<evidence type="ECO:0000313" key="3">
    <source>
        <dbReference type="Proteomes" id="UP000077248"/>
    </source>
</evidence>
<proteinExistence type="predicted"/>
<reference evidence="2 3" key="1">
    <citation type="submission" date="2016-05" db="EMBL/GenBank/DDBJ databases">
        <title>Comparative analysis of secretome profiles of manganese(II)-oxidizing ascomycete fungi.</title>
        <authorList>
            <consortium name="DOE Joint Genome Institute"/>
            <person name="Zeiner C.A."/>
            <person name="Purvine S.O."/>
            <person name="Zink E.M."/>
            <person name="Wu S."/>
            <person name="Pasa-Tolic L."/>
            <person name="Chaput D.L."/>
            <person name="Haridas S."/>
            <person name="Grigoriev I.V."/>
            <person name="Santelli C.M."/>
            <person name="Hansel C.M."/>
        </authorList>
    </citation>
    <scope>NUCLEOTIDE SEQUENCE [LARGE SCALE GENOMIC DNA]</scope>
    <source>
        <strain evidence="2 3">SRC1lrK2f</strain>
    </source>
</reference>
<protein>
    <submittedName>
        <fullName evidence="2">Uncharacterized protein</fullName>
    </submittedName>
</protein>
<keyword evidence="1" id="KW-1133">Transmembrane helix</keyword>
<evidence type="ECO:0000313" key="2">
    <source>
        <dbReference type="EMBL" id="OAG14549.1"/>
    </source>
</evidence>
<accession>A0A177D6H8</accession>
<gene>
    <name evidence="2" type="ORF">CC77DRAFT_559535</name>
</gene>
<dbReference type="VEuPathDB" id="FungiDB:CC77DRAFT_559535"/>
<evidence type="ECO:0000256" key="1">
    <source>
        <dbReference type="SAM" id="Phobius"/>
    </source>
</evidence>
<keyword evidence="1" id="KW-0472">Membrane</keyword>
<dbReference type="KEGG" id="aalt:CC77DRAFT_559535"/>
<dbReference type="GeneID" id="29117783"/>
<dbReference type="EMBL" id="KV441499">
    <property type="protein sequence ID" value="OAG14549.1"/>
    <property type="molecule type" value="Genomic_DNA"/>
</dbReference>
<dbReference type="RefSeq" id="XP_018379970.1">
    <property type="nucleotide sequence ID" value="XM_018532189.1"/>
</dbReference>
<keyword evidence="1" id="KW-0812">Transmembrane</keyword>
<dbReference type="Proteomes" id="UP000077248">
    <property type="component" value="Unassembled WGS sequence"/>
</dbReference>